<reference evidence="2 3" key="1">
    <citation type="submission" date="2018-05" db="EMBL/GenBank/DDBJ databases">
        <title>Genomic Encyclopedia of Type Strains, Phase IV (KMG-V): Genome sequencing to study the core and pangenomes of soil and plant-associated prokaryotes.</title>
        <authorList>
            <person name="Whitman W."/>
        </authorList>
    </citation>
    <scope>NUCLEOTIDE SEQUENCE [LARGE SCALE GENOMIC DNA]</scope>
    <source>
        <strain evidence="2 3">SLV-132</strain>
    </source>
</reference>
<accession>A0A316ETD7</accession>
<evidence type="ECO:0008006" key="4">
    <source>
        <dbReference type="Google" id="ProtNLM"/>
    </source>
</evidence>
<evidence type="ECO:0000313" key="3">
    <source>
        <dbReference type="Proteomes" id="UP000245754"/>
    </source>
</evidence>
<evidence type="ECO:0000313" key="2">
    <source>
        <dbReference type="EMBL" id="PWK34263.1"/>
    </source>
</evidence>
<dbReference type="EMBL" id="QGGT01000003">
    <property type="protein sequence ID" value="PWK34263.1"/>
    <property type="molecule type" value="Genomic_DNA"/>
</dbReference>
<organism evidence="2 3">
    <name type="scientific">Cupriavidus plantarum</name>
    <dbReference type="NCBI Taxonomy" id="942865"/>
    <lineage>
        <taxon>Bacteria</taxon>
        <taxon>Pseudomonadati</taxon>
        <taxon>Pseudomonadota</taxon>
        <taxon>Betaproteobacteria</taxon>
        <taxon>Burkholderiales</taxon>
        <taxon>Burkholderiaceae</taxon>
        <taxon>Cupriavidus</taxon>
    </lineage>
</organism>
<gene>
    <name evidence="2" type="ORF">C7419_103582</name>
</gene>
<proteinExistence type="predicted"/>
<feature type="region of interest" description="Disordered" evidence="1">
    <location>
        <begin position="108"/>
        <end position="165"/>
    </location>
</feature>
<evidence type="ECO:0000256" key="1">
    <source>
        <dbReference type="SAM" id="MobiDB-lite"/>
    </source>
</evidence>
<sequence length="165" mass="19162">MRPNEDLSRIFTWREWRKVSHSLSLQYDKTLYLLEDLPEHRQLIHRYIEVAEYPDGAIELWADDTSLPYTTHYRYPDVDQAAIVENKRLGHVLGIAQKVQALRDNRHYEGPSRTMSGVPPGPQPVTPGARRQRQINRLDLERAMRQSPLVTVSDDDPTEVAPHVE</sequence>
<comment type="caution">
    <text evidence="2">The sequence shown here is derived from an EMBL/GenBank/DDBJ whole genome shotgun (WGS) entry which is preliminary data.</text>
</comment>
<keyword evidence="3" id="KW-1185">Reference proteome</keyword>
<name>A0A316ETD7_9BURK</name>
<dbReference type="AlphaFoldDB" id="A0A316ETD7"/>
<dbReference type="Proteomes" id="UP000245754">
    <property type="component" value="Unassembled WGS sequence"/>
</dbReference>
<protein>
    <recommendedName>
        <fullName evidence="4">Transposase</fullName>
    </recommendedName>
</protein>